<evidence type="ECO:0000256" key="1">
    <source>
        <dbReference type="ARBA" id="ARBA00002663"/>
    </source>
</evidence>
<feature type="region of interest" description="Disordered" evidence="9">
    <location>
        <begin position="33"/>
        <end position="74"/>
    </location>
</feature>
<dbReference type="GO" id="GO:0004526">
    <property type="term" value="F:ribonuclease P activity"/>
    <property type="evidence" value="ECO:0007669"/>
    <property type="project" value="UniProtKB-UniRule"/>
</dbReference>
<keyword evidence="4 7" id="KW-0255">Endonuclease</keyword>
<comment type="catalytic activity">
    <reaction evidence="7">
        <text>Endonucleolytic cleavage of RNA, removing 5'-extranucleotides from tRNA precursor.</text>
        <dbReference type="EC" id="3.1.26.5"/>
    </reaction>
</comment>
<keyword evidence="3 7" id="KW-0540">Nuclease</keyword>
<dbReference type="RefSeq" id="WP_043569621.1">
    <property type="nucleotide sequence ID" value="NZ_CP022752.1"/>
</dbReference>
<accession>A0A099DB22</accession>
<protein>
    <recommendedName>
        <fullName evidence="7 8">Ribonuclease P protein component</fullName>
        <shortName evidence="7">RNase P protein</shortName>
        <shortName evidence="7">RNaseP protein</shortName>
        <ecNumber evidence="7 8">3.1.26.5</ecNumber>
    </recommendedName>
    <alternativeName>
        <fullName evidence="7">Protein C5</fullName>
    </alternativeName>
</protein>
<dbReference type="PANTHER" id="PTHR33992:SF1">
    <property type="entry name" value="RIBONUCLEASE P PROTEIN COMPONENT"/>
    <property type="match status" value="1"/>
</dbReference>
<dbReference type="InterPro" id="IPR000100">
    <property type="entry name" value="RNase_P"/>
</dbReference>
<evidence type="ECO:0000313" key="11">
    <source>
        <dbReference type="EMBL" id="KGI82952.1"/>
    </source>
</evidence>
<dbReference type="Pfam" id="PF00825">
    <property type="entry name" value="Ribonuclease_P"/>
    <property type="match status" value="1"/>
</dbReference>
<evidence type="ECO:0000313" key="13">
    <source>
        <dbReference type="Proteomes" id="UP000215043"/>
    </source>
</evidence>
<evidence type="ECO:0000256" key="6">
    <source>
        <dbReference type="ARBA" id="ARBA00022884"/>
    </source>
</evidence>
<evidence type="ECO:0000256" key="4">
    <source>
        <dbReference type="ARBA" id="ARBA00022759"/>
    </source>
</evidence>
<evidence type="ECO:0000256" key="2">
    <source>
        <dbReference type="ARBA" id="ARBA00022694"/>
    </source>
</evidence>
<name>A0A099DB22_9ACTN</name>
<evidence type="ECO:0000256" key="5">
    <source>
        <dbReference type="ARBA" id="ARBA00022801"/>
    </source>
</evidence>
<proteinExistence type="inferred from homology"/>
<dbReference type="GO" id="GO:0042781">
    <property type="term" value="F:3'-tRNA processing endoribonuclease activity"/>
    <property type="evidence" value="ECO:0007669"/>
    <property type="project" value="TreeGrafter"/>
</dbReference>
<dbReference type="AlphaFoldDB" id="A0A099DB22"/>
<comment type="similarity">
    <text evidence="7">Belongs to the RnpA family.</text>
</comment>
<dbReference type="eggNOG" id="COG0594">
    <property type="taxonomic scope" value="Bacteria"/>
</dbReference>
<dbReference type="Gene3D" id="3.30.230.10">
    <property type="match status" value="1"/>
</dbReference>
<feature type="compositionally biased region" description="Polar residues" evidence="9">
    <location>
        <begin position="62"/>
        <end position="72"/>
    </location>
</feature>
<dbReference type="OrthoDB" id="196964at2"/>
<gene>
    <name evidence="7 10" type="primary">rnpA</name>
    <name evidence="10" type="ORF">CDG81_23130</name>
    <name evidence="11" type="ORF">IL38_01685</name>
</gene>
<dbReference type="GO" id="GO:0030677">
    <property type="term" value="C:ribonuclease P complex"/>
    <property type="evidence" value="ECO:0007669"/>
    <property type="project" value="TreeGrafter"/>
</dbReference>
<dbReference type="SUPFAM" id="SSF54211">
    <property type="entry name" value="Ribosomal protein S5 domain 2-like"/>
    <property type="match status" value="1"/>
</dbReference>
<evidence type="ECO:0000256" key="9">
    <source>
        <dbReference type="SAM" id="MobiDB-lite"/>
    </source>
</evidence>
<keyword evidence="12" id="KW-1185">Reference proteome</keyword>
<dbReference type="Proteomes" id="UP000029737">
    <property type="component" value="Unassembled WGS sequence"/>
</dbReference>
<evidence type="ECO:0000256" key="7">
    <source>
        <dbReference type="HAMAP-Rule" id="MF_00227"/>
    </source>
</evidence>
<dbReference type="KEGG" id="aey:CDG81_23130"/>
<comment type="subunit">
    <text evidence="7">Consists of a catalytic RNA component (M1 or rnpB) and a protein subunit.</text>
</comment>
<dbReference type="InterPro" id="IPR020568">
    <property type="entry name" value="Ribosomal_Su5_D2-typ_SF"/>
</dbReference>
<evidence type="ECO:0000313" key="10">
    <source>
        <dbReference type="EMBL" id="ASU80681.1"/>
    </source>
</evidence>
<reference evidence="11 12" key="1">
    <citation type="journal article" date="2014" name="PLoS ONE">
        <title>Identification and Characterization of a New Erythromycin Biosynthetic Gene Cluster in Actinopolyspora erythraea YIM90600, a Novel Erythronolide-Producing Halophilic Actinomycete Isolated from Salt Field.</title>
        <authorList>
            <person name="Chen D."/>
            <person name="Feng J."/>
            <person name="Huang L."/>
            <person name="Zhang Q."/>
            <person name="Wu J."/>
            <person name="Zhu X."/>
            <person name="Duan Y."/>
            <person name="Xu Z."/>
        </authorList>
    </citation>
    <scope>NUCLEOTIDE SEQUENCE [LARGE SCALE GENOMIC DNA]</scope>
    <source>
        <strain evidence="11 12">YIM90600</strain>
    </source>
</reference>
<keyword evidence="2 7" id="KW-0819">tRNA processing</keyword>
<dbReference type="PANTHER" id="PTHR33992">
    <property type="entry name" value="RIBONUCLEASE P PROTEIN COMPONENT"/>
    <property type="match status" value="1"/>
</dbReference>
<dbReference type="Proteomes" id="UP000215043">
    <property type="component" value="Chromosome"/>
</dbReference>
<dbReference type="GO" id="GO:0001682">
    <property type="term" value="P:tRNA 5'-leader removal"/>
    <property type="evidence" value="ECO:0007669"/>
    <property type="project" value="UniProtKB-UniRule"/>
</dbReference>
<evidence type="ECO:0000256" key="8">
    <source>
        <dbReference type="NCBIfam" id="TIGR00188"/>
    </source>
</evidence>
<dbReference type="NCBIfam" id="TIGR00188">
    <property type="entry name" value="rnpA"/>
    <property type="match status" value="1"/>
</dbReference>
<keyword evidence="5 7" id="KW-0378">Hydrolase</keyword>
<dbReference type="HAMAP" id="MF_00227">
    <property type="entry name" value="RNase_P"/>
    <property type="match status" value="1"/>
</dbReference>
<dbReference type="GO" id="GO:0000049">
    <property type="term" value="F:tRNA binding"/>
    <property type="evidence" value="ECO:0007669"/>
    <property type="project" value="UniProtKB-UniRule"/>
</dbReference>
<feature type="compositionally biased region" description="Low complexity" evidence="9">
    <location>
        <begin position="37"/>
        <end position="55"/>
    </location>
</feature>
<reference evidence="10 13" key="2">
    <citation type="submission" date="2017-08" db="EMBL/GenBank/DDBJ databases">
        <title>The complete genome sequence of moderately halophilic actinomycete Actinopolyspora erythraea YIM 90600, the producer of novel erythromycin, novel actinopolysporins A-C and tubercidin.</title>
        <authorList>
            <person name="Yin M."/>
            <person name="Tang S."/>
        </authorList>
    </citation>
    <scope>NUCLEOTIDE SEQUENCE [LARGE SCALE GENOMIC DNA]</scope>
    <source>
        <strain evidence="10 13">YIM 90600</strain>
    </source>
</reference>
<evidence type="ECO:0000313" key="12">
    <source>
        <dbReference type="Proteomes" id="UP000029737"/>
    </source>
</evidence>
<keyword evidence="6 7" id="KW-0694">RNA-binding</keyword>
<dbReference type="EMBL" id="JPMV01000007">
    <property type="protein sequence ID" value="KGI82952.1"/>
    <property type="molecule type" value="Genomic_DNA"/>
</dbReference>
<dbReference type="EC" id="3.1.26.5" evidence="7 8"/>
<dbReference type="InterPro" id="IPR020539">
    <property type="entry name" value="RNase_P_CS"/>
</dbReference>
<dbReference type="EMBL" id="CP022752">
    <property type="protein sequence ID" value="ASU80681.1"/>
    <property type="molecule type" value="Genomic_DNA"/>
</dbReference>
<sequence>MLPAAARLRRSQDFTRVVRRGRRAGRPRLVLHALTPGGETSGAAARSSAAIGAVAEPDDQNARGTSDSSPTLDTRERTRVGFVVSKAVGKAVVRHRVARQLRHLMRDRLPLLPPGTLVVIRALPPAAAATSAELGRDIDKAARKLRLPVPGDLAGGGDHFPTDPA</sequence>
<dbReference type="PROSITE" id="PS00648">
    <property type="entry name" value="RIBONUCLEASE_P"/>
    <property type="match status" value="1"/>
</dbReference>
<dbReference type="HOGENOM" id="CLU_117179_4_1_11"/>
<evidence type="ECO:0000256" key="3">
    <source>
        <dbReference type="ARBA" id="ARBA00022722"/>
    </source>
</evidence>
<dbReference type="InterPro" id="IPR014721">
    <property type="entry name" value="Ribsml_uS5_D2-typ_fold_subgr"/>
</dbReference>
<organism evidence="10 13">
    <name type="scientific">Actinopolyspora erythraea</name>
    <dbReference type="NCBI Taxonomy" id="414996"/>
    <lineage>
        <taxon>Bacteria</taxon>
        <taxon>Bacillati</taxon>
        <taxon>Actinomycetota</taxon>
        <taxon>Actinomycetes</taxon>
        <taxon>Actinopolysporales</taxon>
        <taxon>Actinopolysporaceae</taxon>
        <taxon>Actinopolyspora</taxon>
    </lineage>
</organism>
<comment type="function">
    <text evidence="1 7">RNaseP catalyzes the removal of the 5'-leader sequence from pre-tRNA to produce the mature 5'-terminus. It can also cleave other RNA substrates such as 4.5S RNA. The protein component plays an auxiliary but essential role in vivo by binding to the 5'-leader sequence and broadening the substrate specificity of the ribozyme.</text>
</comment>